<feature type="transmembrane region" description="Helical" evidence="7">
    <location>
        <begin position="429"/>
        <end position="454"/>
    </location>
</feature>
<dbReference type="PANTHER" id="PTHR22950:SF8">
    <property type="entry name" value="AMINO ACID TRANSPORTER (EUROFUNG)"/>
    <property type="match status" value="1"/>
</dbReference>
<evidence type="ECO:0000256" key="7">
    <source>
        <dbReference type="SAM" id="Phobius"/>
    </source>
</evidence>
<feature type="transmembrane region" description="Helical" evidence="7">
    <location>
        <begin position="318"/>
        <end position="340"/>
    </location>
</feature>
<comment type="similarity">
    <text evidence="2">Belongs to the amino acid/polyamine transporter 2 family.</text>
</comment>
<dbReference type="GO" id="GO:0016020">
    <property type="term" value="C:membrane"/>
    <property type="evidence" value="ECO:0007669"/>
    <property type="project" value="UniProtKB-SubCell"/>
</dbReference>
<proteinExistence type="inferred from homology"/>
<evidence type="ECO:0000313" key="9">
    <source>
        <dbReference type="EMBL" id="KDN36489.1"/>
    </source>
</evidence>
<sequence length="511" mass="55375">MGLISASRSRSPDDQCPQDACRQSSNRCSADERTLDLDDPVASAPEDSEKKQLQAHKAGPVHGSCNEKGAGTAVEALEQEKYERMRAKSEHRFKRLSWQRLAICLIVEAVALGTLSLPSAFATVGLVPGVLLTIGIGLIVIYTAHVVGAACNNSPTEVLSYVDLGERMFGRWGREVFTVMFMLIQLLASASHTLTGAIAFTSITNGATCSIVWSVVSAILLFVLALPPSFTEFAILGVIDFISLIAAVVITMIATGIQATNLPGGRSTVDWHAFPQEKPSFVQAFVAVSNIVFAYSFIMGQPTVQAELRQPNDYMKAVWAIGLTEVTIYTLTGSIIYVFVGSGVQSPALLSAGPLVSRIVFGIALPLIFISGSILVNQPARYIHQRILGETRHRWISTKTGILVWLLINAIFVAVAFLVAQAIPTFSSLLSLTSALFISSFNFIFPALIWWLLLRKGKWNDNWHNIVSTIINLFVFLLGALVLVAGTYASVVSIIGESKNGRRPFSCAPRN</sequence>
<feature type="region of interest" description="Disordered" evidence="6">
    <location>
        <begin position="1"/>
        <end position="65"/>
    </location>
</feature>
<feature type="transmembrane region" description="Helical" evidence="7">
    <location>
        <begin position="466"/>
        <end position="495"/>
    </location>
</feature>
<dbReference type="AlphaFoldDB" id="A0A066VCJ9"/>
<feature type="transmembrane region" description="Helical" evidence="7">
    <location>
        <begin position="233"/>
        <end position="260"/>
    </location>
</feature>
<keyword evidence="10" id="KW-1185">Reference proteome</keyword>
<protein>
    <recommendedName>
        <fullName evidence="8">Amino acid transporter transmembrane domain-containing protein</fullName>
    </recommendedName>
</protein>
<evidence type="ECO:0000256" key="2">
    <source>
        <dbReference type="ARBA" id="ARBA00008066"/>
    </source>
</evidence>
<feature type="transmembrane region" description="Helical" evidence="7">
    <location>
        <begin position="130"/>
        <end position="151"/>
    </location>
</feature>
<evidence type="ECO:0000256" key="1">
    <source>
        <dbReference type="ARBA" id="ARBA00004141"/>
    </source>
</evidence>
<dbReference type="GO" id="GO:0015179">
    <property type="term" value="F:L-amino acid transmembrane transporter activity"/>
    <property type="evidence" value="ECO:0007669"/>
    <property type="project" value="TreeGrafter"/>
</dbReference>
<dbReference type="STRING" id="1037660.A0A066VCJ9"/>
<keyword evidence="5 7" id="KW-0472">Membrane</keyword>
<dbReference type="InterPro" id="IPR013057">
    <property type="entry name" value="AA_transpt_TM"/>
</dbReference>
<evidence type="ECO:0000256" key="6">
    <source>
        <dbReference type="SAM" id="MobiDB-lite"/>
    </source>
</evidence>
<dbReference type="Pfam" id="PF01490">
    <property type="entry name" value="Aa_trans"/>
    <property type="match status" value="1"/>
</dbReference>
<feature type="transmembrane region" description="Helical" evidence="7">
    <location>
        <begin position="101"/>
        <end position="124"/>
    </location>
</feature>
<feature type="transmembrane region" description="Helical" evidence="7">
    <location>
        <begin position="197"/>
        <end position="226"/>
    </location>
</feature>
<dbReference type="Gene3D" id="1.20.1740.10">
    <property type="entry name" value="Amino acid/polyamine transporter I"/>
    <property type="match status" value="1"/>
</dbReference>
<reference evidence="9 10" key="1">
    <citation type="submission" date="2014-05" db="EMBL/GenBank/DDBJ databases">
        <title>Draft genome sequence of a rare smut relative, Tilletiaria anomala UBC 951.</title>
        <authorList>
            <consortium name="DOE Joint Genome Institute"/>
            <person name="Toome M."/>
            <person name="Kuo A."/>
            <person name="Henrissat B."/>
            <person name="Lipzen A."/>
            <person name="Tritt A."/>
            <person name="Yoshinaga Y."/>
            <person name="Zane M."/>
            <person name="Barry K."/>
            <person name="Grigoriev I.V."/>
            <person name="Spatafora J.W."/>
            <person name="Aimea M.C."/>
        </authorList>
    </citation>
    <scope>NUCLEOTIDE SEQUENCE [LARGE SCALE GENOMIC DNA]</scope>
    <source>
        <strain evidence="9 10">UBC 951</strain>
    </source>
</reference>
<dbReference type="InParanoid" id="A0A066VCJ9"/>
<evidence type="ECO:0000256" key="3">
    <source>
        <dbReference type="ARBA" id="ARBA00022692"/>
    </source>
</evidence>
<dbReference type="OrthoDB" id="40134at2759"/>
<dbReference type="OMA" id="KNAFTCA"/>
<feature type="transmembrane region" description="Helical" evidence="7">
    <location>
        <begin position="172"/>
        <end position="191"/>
    </location>
</feature>
<evidence type="ECO:0000259" key="8">
    <source>
        <dbReference type="Pfam" id="PF01490"/>
    </source>
</evidence>
<comment type="caution">
    <text evidence="9">The sequence shown here is derived from an EMBL/GenBank/DDBJ whole genome shotgun (WGS) entry which is preliminary data.</text>
</comment>
<dbReference type="HOGENOM" id="CLU_027816_4_0_1"/>
<feature type="domain" description="Amino acid transporter transmembrane" evidence="8">
    <location>
        <begin position="95"/>
        <end position="489"/>
    </location>
</feature>
<dbReference type="Proteomes" id="UP000027361">
    <property type="component" value="Unassembled WGS sequence"/>
</dbReference>
<dbReference type="RefSeq" id="XP_013240067.1">
    <property type="nucleotide sequence ID" value="XM_013384613.1"/>
</dbReference>
<gene>
    <name evidence="9" type="ORF">K437DRAFT_260112</name>
</gene>
<feature type="transmembrane region" description="Helical" evidence="7">
    <location>
        <begin position="355"/>
        <end position="376"/>
    </location>
</feature>
<organism evidence="9 10">
    <name type="scientific">Tilletiaria anomala (strain ATCC 24038 / CBS 436.72 / UBC 951)</name>
    <dbReference type="NCBI Taxonomy" id="1037660"/>
    <lineage>
        <taxon>Eukaryota</taxon>
        <taxon>Fungi</taxon>
        <taxon>Dikarya</taxon>
        <taxon>Basidiomycota</taxon>
        <taxon>Ustilaginomycotina</taxon>
        <taxon>Exobasidiomycetes</taxon>
        <taxon>Georgefischeriales</taxon>
        <taxon>Tilletiariaceae</taxon>
        <taxon>Tilletiaria</taxon>
    </lineage>
</organism>
<name>A0A066VCJ9_TILAU</name>
<keyword evidence="3 7" id="KW-0812">Transmembrane</keyword>
<feature type="transmembrane region" description="Helical" evidence="7">
    <location>
        <begin position="280"/>
        <end position="298"/>
    </location>
</feature>
<dbReference type="GeneID" id="25265456"/>
<keyword evidence="4 7" id="KW-1133">Transmembrane helix</keyword>
<dbReference type="EMBL" id="JMSN01000167">
    <property type="protein sequence ID" value="KDN36489.1"/>
    <property type="molecule type" value="Genomic_DNA"/>
</dbReference>
<feature type="transmembrane region" description="Helical" evidence="7">
    <location>
        <begin position="402"/>
        <end position="423"/>
    </location>
</feature>
<evidence type="ECO:0000256" key="5">
    <source>
        <dbReference type="ARBA" id="ARBA00023136"/>
    </source>
</evidence>
<accession>A0A066VCJ9</accession>
<comment type="subcellular location">
    <subcellularLocation>
        <location evidence="1">Membrane</location>
        <topology evidence="1">Multi-pass membrane protein</topology>
    </subcellularLocation>
</comment>
<evidence type="ECO:0000256" key="4">
    <source>
        <dbReference type="ARBA" id="ARBA00022989"/>
    </source>
</evidence>
<dbReference type="PANTHER" id="PTHR22950">
    <property type="entry name" value="AMINO ACID TRANSPORTER"/>
    <property type="match status" value="1"/>
</dbReference>
<evidence type="ECO:0000313" key="10">
    <source>
        <dbReference type="Proteomes" id="UP000027361"/>
    </source>
</evidence>